<name>A0A8I1A9K3_THEIN</name>
<reference evidence="9 10" key="1">
    <citation type="submission" date="2020-12" db="EMBL/GenBank/DDBJ databases">
        <title>WGS of Thermoactinomyces spp.</title>
        <authorList>
            <person name="Cheng K."/>
        </authorList>
    </citation>
    <scope>NUCLEOTIDE SEQUENCE [LARGE SCALE GENOMIC DNA]</scope>
    <source>
        <strain evidence="10">CICC 10671\DSM 43846</strain>
    </source>
</reference>
<dbReference type="InterPro" id="IPR006683">
    <property type="entry name" value="Thioestr_dom"/>
</dbReference>
<organism evidence="9 10">
    <name type="scientific">Thermoactinomyces intermedius</name>
    <dbReference type="NCBI Taxonomy" id="2024"/>
    <lineage>
        <taxon>Bacteria</taxon>
        <taxon>Bacillati</taxon>
        <taxon>Bacillota</taxon>
        <taxon>Bacilli</taxon>
        <taxon>Bacillales</taxon>
        <taxon>Thermoactinomycetaceae</taxon>
        <taxon>Thermoactinomyces</taxon>
    </lineage>
</organism>
<dbReference type="InterPro" id="IPR029069">
    <property type="entry name" value="HotDog_dom_sf"/>
</dbReference>
<comment type="caution">
    <text evidence="9">The sequence shown here is derived from an EMBL/GenBank/DDBJ whole genome shotgun (WGS) entry which is preliminary data.</text>
</comment>
<evidence type="ECO:0000259" key="8">
    <source>
        <dbReference type="Pfam" id="PF03061"/>
    </source>
</evidence>
<evidence type="ECO:0000256" key="7">
    <source>
        <dbReference type="ARBA" id="ARBA00048062"/>
    </source>
</evidence>
<evidence type="ECO:0000256" key="4">
    <source>
        <dbReference type="ARBA" id="ARBA00038381"/>
    </source>
</evidence>
<dbReference type="GO" id="GO:0047617">
    <property type="term" value="F:fatty acyl-CoA hydrolase activity"/>
    <property type="evidence" value="ECO:0007669"/>
    <property type="project" value="UniProtKB-EC"/>
</dbReference>
<evidence type="ECO:0000256" key="6">
    <source>
        <dbReference type="ARBA" id="ARBA00040062"/>
    </source>
</evidence>
<proteinExistence type="inferred from homology"/>
<dbReference type="InterPro" id="IPR003736">
    <property type="entry name" value="PAAI_dom"/>
</dbReference>
<dbReference type="RefSeq" id="WP_181731077.1">
    <property type="nucleotide sequence ID" value="NZ_JACEIR010000001.1"/>
</dbReference>
<evidence type="ECO:0000256" key="1">
    <source>
        <dbReference type="ARBA" id="ARBA00022801"/>
    </source>
</evidence>
<dbReference type="CDD" id="cd03443">
    <property type="entry name" value="PaaI_thioesterase"/>
    <property type="match status" value="1"/>
</dbReference>
<dbReference type="SUPFAM" id="SSF54637">
    <property type="entry name" value="Thioesterase/thiol ester dehydrase-isomerase"/>
    <property type="match status" value="1"/>
</dbReference>
<dbReference type="Gene3D" id="3.10.129.10">
    <property type="entry name" value="Hotdog Thioesterase"/>
    <property type="match status" value="1"/>
</dbReference>
<dbReference type="PANTHER" id="PTHR43240">
    <property type="entry name" value="1,4-DIHYDROXY-2-NAPHTHOYL-COA THIOESTERASE 1"/>
    <property type="match status" value="1"/>
</dbReference>
<gene>
    <name evidence="9" type="ORF">I8U20_00765</name>
</gene>
<keyword evidence="10" id="KW-1185">Reference proteome</keyword>
<evidence type="ECO:0000256" key="3">
    <source>
        <dbReference type="ARBA" id="ARBA00036002"/>
    </source>
</evidence>
<comment type="catalytic activity">
    <reaction evidence="2">
        <text>a fatty acyl-CoA + H2O = a fatty acid + CoA + H(+)</text>
        <dbReference type="Rhea" id="RHEA:16781"/>
        <dbReference type="ChEBI" id="CHEBI:15377"/>
        <dbReference type="ChEBI" id="CHEBI:15378"/>
        <dbReference type="ChEBI" id="CHEBI:28868"/>
        <dbReference type="ChEBI" id="CHEBI:57287"/>
        <dbReference type="ChEBI" id="CHEBI:77636"/>
        <dbReference type="EC" id="3.1.2.20"/>
    </reaction>
</comment>
<evidence type="ECO:0000256" key="2">
    <source>
        <dbReference type="ARBA" id="ARBA00035880"/>
    </source>
</evidence>
<comment type="catalytic activity">
    <reaction evidence="3">
        <text>a long-chain fatty acyl-CoA + H2O = a long-chain fatty acid + CoA + H(+)</text>
        <dbReference type="Rhea" id="RHEA:67680"/>
        <dbReference type="ChEBI" id="CHEBI:15377"/>
        <dbReference type="ChEBI" id="CHEBI:15378"/>
        <dbReference type="ChEBI" id="CHEBI:57287"/>
        <dbReference type="ChEBI" id="CHEBI:57560"/>
        <dbReference type="ChEBI" id="CHEBI:83139"/>
    </reaction>
</comment>
<dbReference type="EC" id="3.1.2.20" evidence="5"/>
<keyword evidence="1" id="KW-0378">Hydrolase</keyword>
<comment type="catalytic activity">
    <reaction evidence="7">
        <text>a medium-chain fatty acyl-CoA + H2O = a medium-chain fatty acid + CoA + H(+)</text>
        <dbReference type="Rhea" id="RHEA:68184"/>
        <dbReference type="ChEBI" id="CHEBI:15377"/>
        <dbReference type="ChEBI" id="CHEBI:15378"/>
        <dbReference type="ChEBI" id="CHEBI:57287"/>
        <dbReference type="ChEBI" id="CHEBI:59558"/>
        <dbReference type="ChEBI" id="CHEBI:90546"/>
    </reaction>
</comment>
<dbReference type="EMBL" id="JAECVW010000001">
    <property type="protein sequence ID" value="MBH8593857.1"/>
    <property type="molecule type" value="Genomic_DNA"/>
</dbReference>
<protein>
    <recommendedName>
        <fullName evidence="6">Medium/long-chain acyl-CoA thioesterase YigI</fullName>
        <ecNumber evidence="5">3.1.2.20</ecNumber>
    </recommendedName>
</protein>
<sequence>MKKVSEHSTNEAVINRFNHTLGIEIERLDEEGCTASLTIRPEFYNSMEGVVHGGVTATLADVAMGHGAAPPVNGLQQCVTVESKINYLAPARGDRLIAEAKVIKRGSKIIVMEARVKTGDGKLVAVAVGTYARIQPKHE</sequence>
<dbReference type="AlphaFoldDB" id="A0A8I1A9K3"/>
<evidence type="ECO:0000313" key="9">
    <source>
        <dbReference type="EMBL" id="MBH8593857.1"/>
    </source>
</evidence>
<dbReference type="Pfam" id="PF03061">
    <property type="entry name" value="4HBT"/>
    <property type="match status" value="1"/>
</dbReference>
<comment type="similarity">
    <text evidence="4">Belongs to the YigI thioesterase family.</text>
</comment>
<dbReference type="Proteomes" id="UP000633619">
    <property type="component" value="Unassembled WGS sequence"/>
</dbReference>
<evidence type="ECO:0000313" key="10">
    <source>
        <dbReference type="Proteomes" id="UP000633619"/>
    </source>
</evidence>
<dbReference type="NCBIfam" id="TIGR00369">
    <property type="entry name" value="unchar_dom_1"/>
    <property type="match status" value="1"/>
</dbReference>
<dbReference type="PANTHER" id="PTHR43240:SF20">
    <property type="entry name" value="MEDIUM_LONG-CHAIN ACYL-COA THIOESTERASE YIGI"/>
    <property type="match status" value="1"/>
</dbReference>
<evidence type="ECO:0000256" key="5">
    <source>
        <dbReference type="ARBA" id="ARBA00038894"/>
    </source>
</evidence>
<accession>A0A8I1A9K3</accession>
<feature type="domain" description="Thioesterase" evidence="8">
    <location>
        <begin position="49"/>
        <end position="125"/>
    </location>
</feature>